<evidence type="ECO:0000313" key="3">
    <source>
        <dbReference type="Proteomes" id="UP001364890"/>
    </source>
</evidence>
<accession>A0ABU8F7D7</accession>
<keyword evidence="1" id="KW-0812">Transmembrane</keyword>
<keyword evidence="1" id="KW-1133">Transmembrane helix</keyword>
<feature type="transmembrane region" description="Helical" evidence="1">
    <location>
        <begin position="269"/>
        <end position="295"/>
    </location>
</feature>
<dbReference type="EMBL" id="JBAWSY010000013">
    <property type="protein sequence ID" value="MEI4770926.1"/>
    <property type="molecule type" value="Genomic_DNA"/>
</dbReference>
<sequence>MKQSTKIMKYYEKPFILSRSKLTRLCEVIEKRFNKESLEFRRIFSVTLINSKNLILNNLNELFELDNGPKNEIKKLEILYSSTNGEYGVEISFIKKSVPQIEIMLSSPDYMWSNELVAEVEEQVERTLQSGFVWNLVSSRNFSIFLPLIGFFIASVFMTFFISDDKFFTPNEASINQLLDMAEVSNTTDKKIDFIYNYLKNSLPKENTQSISSNKVSFFMEWKFYLILVPLIVMVSILFYLFKYMYPKAIFEWGDIEEHYKTIVDRRKFLWSVVLISFIVGAFASLFATGVTSYIL</sequence>
<proteinExistence type="predicted"/>
<comment type="caution">
    <text evidence="2">The sequence shown here is derived from an EMBL/GenBank/DDBJ whole genome shotgun (WGS) entry which is preliminary data.</text>
</comment>
<reference evidence="2 3" key="1">
    <citation type="submission" date="2024-01" db="EMBL/GenBank/DDBJ databases">
        <title>Seven novel Bacillus-like species.</title>
        <authorList>
            <person name="Liu G."/>
        </authorList>
    </citation>
    <scope>NUCLEOTIDE SEQUENCE [LARGE SCALE GENOMIC DNA]</scope>
    <source>
        <strain evidence="2 3">FJAT-51614</strain>
    </source>
</reference>
<dbReference type="Proteomes" id="UP001364890">
    <property type="component" value="Unassembled WGS sequence"/>
</dbReference>
<keyword evidence="1" id="KW-0472">Membrane</keyword>
<name>A0ABU8F7D7_9BACI</name>
<feature type="transmembrane region" description="Helical" evidence="1">
    <location>
        <begin position="222"/>
        <end position="242"/>
    </location>
</feature>
<feature type="transmembrane region" description="Helical" evidence="1">
    <location>
        <begin position="142"/>
        <end position="162"/>
    </location>
</feature>
<dbReference type="RefSeq" id="WP_336498494.1">
    <property type="nucleotide sequence ID" value="NZ_JBAWSY010000013.1"/>
</dbReference>
<organism evidence="2 3">
    <name type="scientific">Psychrobacillus mangrovi</name>
    <dbReference type="NCBI Taxonomy" id="3117745"/>
    <lineage>
        <taxon>Bacteria</taxon>
        <taxon>Bacillati</taxon>
        <taxon>Bacillota</taxon>
        <taxon>Bacilli</taxon>
        <taxon>Bacillales</taxon>
        <taxon>Bacillaceae</taxon>
        <taxon>Psychrobacillus</taxon>
    </lineage>
</organism>
<gene>
    <name evidence="2" type="ORF">WAX74_14985</name>
</gene>
<evidence type="ECO:0000313" key="2">
    <source>
        <dbReference type="EMBL" id="MEI4770926.1"/>
    </source>
</evidence>
<protein>
    <submittedName>
        <fullName evidence="2">Uncharacterized protein</fullName>
    </submittedName>
</protein>
<keyword evidence="3" id="KW-1185">Reference proteome</keyword>
<evidence type="ECO:0000256" key="1">
    <source>
        <dbReference type="SAM" id="Phobius"/>
    </source>
</evidence>